<dbReference type="AlphaFoldDB" id="A0A078B3T4"/>
<dbReference type="InterPro" id="IPR002048">
    <property type="entry name" value="EF_hand_dom"/>
</dbReference>
<sequence>MNSKFDQYDTEYLVQQFYKMKEIYENDEAIAQDKGKLATMRKAFDSYDKDHNGVLDRREVVDLLTNHFKEQGIKRRPTKADVDQFFDNLDEDHSGVIDFDEFKHFLIDNMRKKLLGPLESYLTGQRGVKF</sequence>
<dbReference type="PROSITE" id="PS00018">
    <property type="entry name" value="EF_HAND_1"/>
    <property type="match status" value="2"/>
</dbReference>
<dbReference type="InterPro" id="IPR018247">
    <property type="entry name" value="EF_Hand_1_Ca_BS"/>
</dbReference>
<dbReference type="EMBL" id="CCKQ01017341">
    <property type="protein sequence ID" value="CDW89205.1"/>
    <property type="molecule type" value="Genomic_DNA"/>
</dbReference>
<keyword evidence="1" id="KW-0106">Calcium</keyword>
<accession>A0A078B3T4</accession>
<reference evidence="3 4" key="1">
    <citation type="submission" date="2014-06" db="EMBL/GenBank/DDBJ databases">
        <authorList>
            <person name="Swart Estienne"/>
        </authorList>
    </citation>
    <scope>NUCLEOTIDE SEQUENCE [LARGE SCALE GENOMIC DNA]</scope>
    <source>
        <strain evidence="3 4">130c</strain>
    </source>
</reference>
<evidence type="ECO:0000313" key="4">
    <source>
        <dbReference type="Proteomes" id="UP000039865"/>
    </source>
</evidence>
<dbReference type="GO" id="GO:0005509">
    <property type="term" value="F:calcium ion binding"/>
    <property type="evidence" value="ECO:0007669"/>
    <property type="project" value="InterPro"/>
</dbReference>
<protein>
    <submittedName>
        <fullName evidence="3">Ef hand family protein</fullName>
    </submittedName>
</protein>
<gene>
    <name evidence="3" type="primary">Contig6564.g7023</name>
    <name evidence="3" type="ORF">STYLEM_18336</name>
</gene>
<feature type="domain" description="EF-hand" evidence="2">
    <location>
        <begin position="77"/>
        <end position="112"/>
    </location>
</feature>
<dbReference type="PROSITE" id="PS50222">
    <property type="entry name" value="EF_HAND_2"/>
    <property type="match status" value="2"/>
</dbReference>
<name>A0A078B3T4_STYLE</name>
<dbReference type="InParanoid" id="A0A078B3T4"/>
<dbReference type="OrthoDB" id="436634at2759"/>
<evidence type="ECO:0000259" key="2">
    <source>
        <dbReference type="PROSITE" id="PS50222"/>
    </source>
</evidence>
<dbReference type="InterPro" id="IPR011992">
    <property type="entry name" value="EF-hand-dom_pair"/>
</dbReference>
<feature type="domain" description="EF-hand" evidence="2">
    <location>
        <begin position="35"/>
        <end position="70"/>
    </location>
</feature>
<dbReference type="Pfam" id="PF13499">
    <property type="entry name" value="EF-hand_7"/>
    <property type="match status" value="1"/>
</dbReference>
<dbReference type="SUPFAM" id="SSF47473">
    <property type="entry name" value="EF-hand"/>
    <property type="match status" value="1"/>
</dbReference>
<organism evidence="3 4">
    <name type="scientific">Stylonychia lemnae</name>
    <name type="common">Ciliate</name>
    <dbReference type="NCBI Taxonomy" id="5949"/>
    <lineage>
        <taxon>Eukaryota</taxon>
        <taxon>Sar</taxon>
        <taxon>Alveolata</taxon>
        <taxon>Ciliophora</taxon>
        <taxon>Intramacronucleata</taxon>
        <taxon>Spirotrichea</taxon>
        <taxon>Stichotrichia</taxon>
        <taxon>Sporadotrichida</taxon>
        <taxon>Oxytrichidae</taxon>
        <taxon>Stylonychinae</taxon>
        <taxon>Stylonychia</taxon>
    </lineage>
</organism>
<dbReference type="CDD" id="cd00051">
    <property type="entry name" value="EFh"/>
    <property type="match status" value="1"/>
</dbReference>
<dbReference type="Gene3D" id="1.10.238.10">
    <property type="entry name" value="EF-hand"/>
    <property type="match status" value="1"/>
</dbReference>
<evidence type="ECO:0000256" key="1">
    <source>
        <dbReference type="ARBA" id="ARBA00022837"/>
    </source>
</evidence>
<proteinExistence type="predicted"/>
<dbReference type="Proteomes" id="UP000039865">
    <property type="component" value="Unassembled WGS sequence"/>
</dbReference>
<dbReference type="SMART" id="SM00054">
    <property type="entry name" value="EFh"/>
    <property type="match status" value="2"/>
</dbReference>
<keyword evidence="4" id="KW-1185">Reference proteome</keyword>
<evidence type="ECO:0000313" key="3">
    <source>
        <dbReference type="EMBL" id="CDW89205.1"/>
    </source>
</evidence>